<accession>A0ABQ0JDD3</accession>
<dbReference type="Proteomes" id="UP000029223">
    <property type="component" value="Unassembled WGS sequence"/>
</dbReference>
<reference evidence="2" key="1">
    <citation type="submission" date="2014-09" db="EMBL/GenBank/DDBJ databases">
        <title>Vibrio variabilis JCM 19239. (C206) whole genome shotgun sequence.</title>
        <authorList>
            <person name="Sawabe T."/>
            <person name="Meirelles P."/>
            <person name="Nakanishi M."/>
            <person name="Sayaka M."/>
            <person name="Hattori M."/>
            <person name="Ohkuma M."/>
        </authorList>
    </citation>
    <scope>NUCLEOTIDE SEQUENCE [LARGE SCALE GENOMIC DNA]</scope>
    <source>
        <strain evidence="2">JCM 19239</strain>
    </source>
</reference>
<keyword evidence="2" id="KW-1185">Reference proteome</keyword>
<comment type="caution">
    <text evidence="1">The sequence shown here is derived from an EMBL/GenBank/DDBJ whole genome shotgun (WGS) entry which is preliminary data.</text>
</comment>
<proteinExistence type="predicted"/>
<organism evidence="1 2">
    <name type="scientific">Vibrio variabilis</name>
    <dbReference type="NCBI Taxonomy" id="990271"/>
    <lineage>
        <taxon>Bacteria</taxon>
        <taxon>Pseudomonadati</taxon>
        <taxon>Pseudomonadota</taxon>
        <taxon>Gammaproteobacteria</taxon>
        <taxon>Vibrionales</taxon>
        <taxon>Vibrionaceae</taxon>
        <taxon>Vibrio</taxon>
    </lineage>
</organism>
<dbReference type="EMBL" id="BBMS01000021">
    <property type="protein sequence ID" value="GAL26772.1"/>
    <property type="molecule type" value="Genomic_DNA"/>
</dbReference>
<name>A0ABQ0JDD3_9VIBR</name>
<evidence type="ECO:0000313" key="2">
    <source>
        <dbReference type="Proteomes" id="UP000029223"/>
    </source>
</evidence>
<evidence type="ECO:0000313" key="1">
    <source>
        <dbReference type="EMBL" id="GAL26772.1"/>
    </source>
</evidence>
<dbReference type="SUPFAM" id="SSF52768">
    <property type="entry name" value="Arginase/deacetylase"/>
    <property type="match status" value="1"/>
</dbReference>
<dbReference type="Gene3D" id="3.40.800.10">
    <property type="entry name" value="Ureohydrolase domain"/>
    <property type="match status" value="1"/>
</dbReference>
<protein>
    <submittedName>
        <fullName evidence="1">Uncharacterized protein</fullName>
    </submittedName>
</protein>
<sequence length="68" mass="7474">MKASGKVRLVGADIAEYTPDTDPTDKDGIIAAGFGWELLCWLAEERKKENGGENRHTVWHQAFGSVSL</sequence>
<dbReference type="InterPro" id="IPR023696">
    <property type="entry name" value="Ureohydrolase_dom_sf"/>
</dbReference>
<gene>
    <name evidence="1" type="ORF">JCM19239_5273</name>
</gene>